<dbReference type="PANTHER" id="PTHR45138:SF9">
    <property type="entry name" value="DIGUANYLATE CYCLASE DGCM-RELATED"/>
    <property type="match status" value="1"/>
</dbReference>
<sequence>VAWARQSWQQPDQYLWLSEYLAGRGLQPFARSMIASITGVFAVVPILMLWSPSGPHGRVGTIGAITITVLCAAMATLWLIRWPTHTQSELFVLGCNLGVTIACVVAGTPVTGLFACTTFAPVAGYVALFHSSRLLLLTMLNATFTMVFSAVRVGLAGDPALASGHALGVAIAVLAVPFAGHVLLRLLTLDAMMSHTDPLTGLHNRRGFYRSAVAAIPGGADRPVPFAVVMLDLDGFKKLNDEHGHAVGDQILISVADNLRRASRVNSVVARVGGEEFLIAEVGDAASVRETAEKMLAAVAATPWTVTASIGVAGMHLTRGDEQYARPMIELLVAAADAAMYEAKRAGGNQIRYRGAPEPTCESDTTAYVMPPLRPTAS</sequence>
<dbReference type="InterPro" id="IPR000160">
    <property type="entry name" value="GGDEF_dom"/>
</dbReference>
<feature type="transmembrane region" description="Helical" evidence="1">
    <location>
        <begin position="29"/>
        <end position="50"/>
    </location>
</feature>
<accession>A0A2U3P4K7</accession>
<feature type="domain" description="GGDEF" evidence="2">
    <location>
        <begin position="224"/>
        <end position="356"/>
    </location>
</feature>
<dbReference type="STRING" id="1841861.GCA_900157365_04975"/>
<dbReference type="InterPro" id="IPR043128">
    <property type="entry name" value="Rev_trsase/Diguanyl_cyclase"/>
</dbReference>
<evidence type="ECO:0000313" key="3">
    <source>
        <dbReference type="EMBL" id="SPM38595.1"/>
    </source>
</evidence>
<dbReference type="SMART" id="SM00267">
    <property type="entry name" value="GGDEF"/>
    <property type="match status" value="1"/>
</dbReference>
<dbReference type="Gene3D" id="3.30.70.270">
    <property type="match status" value="1"/>
</dbReference>
<dbReference type="GO" id="GO:1902201">
    <property type="term" value="P:negative regulation of bacterial-type flagellum-dependent cell motility"/>
    <property type="evidence" value="ECO:0007669"/>
    <property type="project" value="TreeGrafter"/>
</dbReference>
<name>A0A2U3P4K7_9MYCO</name>
<keyword evidence="1" id="KW-0812">Transmembrane</keyword>
<dbReference type="PANTHER" id="PTHR45138">
    <property type="entry name" value="REGULATORY COMPONENTS OF SENSORY TRANSDUCTION SYSTEM"/>
    <property type="match status" value="1"/>
</dbReference>
<feature type="transmembrane region" description="Helical" evidence="1">
    <location>
        <begin position="62"/>
        <end position="79"/>
    </location>
</feature>
<dbReference type="NCBIfam" id="TIGR00254">
    <property type="entry name" value="GGDEF"/>
    <property type="match status" value="1"/>
</dbReference>
<dbReference type="GO" id="GO:0052621">
    <property type="term" value="F:diguanylate cyclase activity"/>
    <property type="evidence" value="ECO:0007669"/>
    <property type="project" value="TreeGrafter"/>
</dbReference>
<dbReference type="GO" id="GO:0005886">
    <property type="term" value="C:plasma membrane"/>
    <property type="evidence" value="ECO:0007669"/>
    <property type="project" value="TreeGrafter"/>
</dbReference>
<protein>
    <submittedName>
        <fullName evidence="3">Two-component response regulator, PleD family, consists of two REC domains and a diguanylate cyclase (GGDEF) domain</fullName>
    </submittedName>
</protein>
<reference evidence="3 4" key="1">
    <citation type="submission" date="2017-01" db="EMBL/GenBank/DDBJ databases">
        <authorList>
            <consortium name="Urmite Genomes"/>
        </authorList>
    </citation>
    <scope>NUCLEOTIDE SEQUENCE [LARGE SCALE GENOMIC DNA]</scope>
    <source>
        <strain evidence="3 4">AB215</strain>
    </source>
</reference>
<dbReference type="Proteomes" id="UP000240424">
    <property type="component" value="Unassembled WGS sequence"/>
</dbReference>
<proteinExistence type="predicted"/>
<dbReference type="InterPro" id="IPR029787">
    <property type="entry name" value="Nucleotide_cyclase"/>
</dbReference>
<dbReference type="Pfam" id="PF00990">
    <property type="entry name" value="GGDEF"/>
    <property type="match status" value="1"/>
</dbReference>
<dbReference type="CDD" id="cd01949">
    <property type="entry name" value="GGDEF"/>
    <property type="match status" value="1"/>
</dbReference>
<feature type="transmembrane region" description="Helical" evidence="1">
    <location>
        <begin position="161"/>
        <end position="184"/>
    </location>
</feature>
<dbReference type="GO" id="GO:0043709">
    <property type="term" value="P:cell adhesion involved in single-species biofilm formation"/>
    <property type="evidence" value="ECO:0007669"/>
    <property type="project" value="TreeGrafter"/>
</dbReference>
<evidence type="ECO:0000259" key="2">
    <source>
        <dbReference type="PROSITE" id="PS50887"/>
    </source>
</evidence>
<keyword evidence="1" id="KW-1133">Transmembrane helix</keyword>
<gene>
    <name evidence="3" type="ORF">MNAB215_772</name>
</gene>
<evidence type="ECO:0000313" key="4">
    <source>
        <dbReference type="Proteomes" id="UP000240424"/>
    </source>
</evidence>
<feature type="transmembrane region" description="Helical" evidence="1">
    <location>
        <begin position="99"/>
        <end position="127"/>
    </location>
</feature>
<dbReference type="PROSITE" id="PS50887">
    <property type="entry name" value="GGDEF"/>
    <property type="match status" value="1"/>
</dbReference>
<feature type="non-terminal residue" evidence="3">
    <location>
        <position position="1"/>
    </location>
</feature>
<organism evidence="3 4">
    <name type="scientific">Mycobacterium numidiamassiliense</name>
    <dbReference type="NCBI Taxonomy" id="1841861"/>
    <lineage>
        <taxon>Bacteria</taxon>
        <taxon>Bacillati</taxon>
        <taxon>Actinomycetota</taxon>
        <taxon>Actinomycetes</taxon>
        <taxon>Mycobacteriales</taxon>
        <taxon>Mycobacteriaceae</taxon>
        <taxon>Mycobacterium</taxon>
    </lineage>
</organism>
<dbReference type="EMBL" id="FUEZ01000003">
    <property type="protein sequence ID" value="SPM38595.1"/>
    <property type="molecule type" value="Genomic_DNA"/>
</dbReference>
<evidence type="ECO:0000256" key="1">
    <source>
        <dbReference type="SAM" id="Phobius"/>
    </source>
</evidence>
<keyword evidence="1" id="KW-0472">Membrane</keyword>
<keyword evidence="4" id="KW-1185">Reference proteome</keyword>
<feature type="transmembrane region" description="Helical" evidence="1">
    <location>
        <begin position="134"/>
        <end position="155"/>
    </location>
</feature>
<dbReference type="SUPFAM" id="SSF55073">
    <property type="entry name" value="Nucleotide cyclase"/>
    <property type="match status" value="1"/>
</dbReference>
<dbReference type="AlphaFoldDB" id="A0A2U3P4K7"/>
<dbReference type="InterPro" id="IPR050469">
    <property type="entry name" value="Diguanylate_Cyclase"/>
</dbReference>